<reference evidence="3" key="2">
    <citation type="submission" date="2022-04" db="EMBL/GenBank/DDBJ databases">
        <title>Sequencing and genomic assembly of Halococcus dombrowskii.</title>
        <authorList>
            <person name="Lim S.W."/>
            <person name="MacLea K.S."/>
        </authorList>
    </citation>
    <scope>NUCLEOTIDE SEQUENCE</scope>
    <source>
        <strain evidence="3">H4</strain>
        <plasmid evidence="3">unnamed2</plasmid>
    </source>
</reference>
<protein>
    <submittedName>
        <fullName evidence="2">Uncharacterized protein</fullName>
    </submittedName>
</protein>
<dbReference type="RefSeq" id="WP_244706368.1">
    <property type="nucleotide sequence ID" value="NZ_BAAADN010000069.1"/>
</dbReference>
<evidence type="ECO:0000313" key="4">
    <source>
        <dbReference type="Proteomes" id="UP000830542"/>
    </source>
</evidence>
<dbReference type="EMBL" id="BAAADN010000069">
    <property type="protein sequence ID" value="GAA0474097.1"/>
    <property type="molecule type" value="Genomic_DNA"/>
</dbReference>
<feature type="region of interest" description="Disordered" evidence="1">
    <location>
        <begin position="113"/>
        <end position="133"/>
    </location>
</feature>
<evidence type="ECO:0000313" key="5">
    <source>
        <dbReference type="Proteomes" id="UP001500962"/>
    </source>
</evidence>
<gene>
    <name evidence="2" type="ORF">GCM10008985_33420</name>
    <name evidence="3" type="ORF">MUK72_16680</name>
</gene>
<keyword evidence="3" id="KW-0614">Plasmid</keyword>
<dbReference type="AlphaFoldDB" id="A0AAV3SLX5"/>
<organism evidence="2 5">
    <name type="scientific">Halococcus dombrowskii</name>
    <dbReference type="NCBI Taxonomy" id="179637"/>
    <lineage>
        <taxon>Archaea</taxon>
        <taxon>Methanobacteriati</taxon>
        <taxon>Methanobacteriota</taxon>
        <taxon>Stenosarchaea group</taxon>
        <taxon>Halobacteria</taxon>
        <taxon>Halobacteriales</taxon>
        <taxon>Halococcaceae</taxon>
        <taxon>Halococcus</taxon>
    </lineage>
</organism>
<evidence type="ECO:0000313" key="3">
    <source>
        <dbReference type="EMBL" id="UOO97066.1"/>
    </source>
</evidence>
<feature type="compositionally biased region" description="Basic and acidic residues" evidence="1">
    <location>
        <begin position="113"/>
        <end position="122"/>
    </location>
</feature>
<name>A0AAV3SLX5_HALDO</name>
<keyword evidence="4" id="KW-1185">Reference proteome</keyword>
<dbReference type="KEGG" id="hdo:MUK72_16680"/>
<reference evidence="2" key="3">
    <citation type="submission" date="2023-12" db="EMBL/GenBank/DDBJ databases">
        <authorList>
            <person name="Sun Q."/>
            <person name="Inoue M."/>
        </authorList>
    </citation>
    <scope>NUCLEOTIDE SEQUENCE</scope>
    <source>
        <strain evidence="2">JCM 12289</strain>
    </source>
</reference>
<dbReference type="GeneID" id="71763518"/>
<evidence type="ECO:0000313" key="2">
    <source>
        <dbReference type="EMBL" id="GAA0474097.1"/>
    </source>
</evidence>
<accession>A0AAV3SLX5</accession>
<dbReference type="Proteomes" id="UP000830542">
    <property type="component" value="Plasmid unnamed2"/>
</dbReference>
<reference evidence="2" key="1">
    <citation type="journal article" date="2014" name="Int. J. Syst. Evol. Microbiol.">
        <title>Complete genome sequence of Corynebacterium casei LMG S-19264T (=DSM 44701T), isolated from a smear-ripened cheese.</title>
        <authorList>
            <consortium name="US DOE Joint Genome Institute (JGI-PGF)"/>
            <person name="Walter F."/>
            <person name="Albersmeier A."/>
            <person name="Kalinowski J."/>
            <person name="Ruckert C."/>
        </authorList>
    </citation>
    <scope>NUCLEOTIDE SEQUENCE</scope>
    <source>
        <strain evidence="2">JCM 12289</strain>
    </source>
</reference>
<evidence type="ECO:0000256" key="1">
    <source>
        <dbReference type="SAM" id="MobiDB-lite"/>
    </source>
</evidence>
<geneLocation type="plasmid" evidence="3 4">
    <name>unnamed2</name>
</geneLocation>
<proteinExistence type="predicted"/>
<dbReference type="Proteomes" id="UP001500962">
    <property type="component" value="Unassembled WGS sequence"/>
</dbReference>
<dbReference type="EMBL" id="CP095007">
    <property type="protein sequence ID" value="UOO97066.1"/>
    <property type="molecule type" value="Genomic_DNA"/>
</dbReference>
<sequence length="133" mass="14852">MSEQQAAALRVATRTLNDLADVVEDGLPTLDQSNYDQMIEDVSATDTPFAERWAGIKACVDDHFEHLSLDESLDSTIYDYVDVSGGHPPGNRELTISIHYYPEGRLKTEIGVHDEPERRTTDEPPGYTLTTLE</sequence>